<dbReference type="PANTHER" id="PTHR43223">
    <property type="entry name" value="ALKYL/ARYL-SULFATASE"/>
    <property type="match status" value="1"/>
</dbReference>
<dbReference type="InterPro" id="IPR036527">
    <property type="entry name" value="SCP2_sterol-bd_dom_sf"/>
</dbReference>
<feature type="compositionally biased region" description="Polar residues" evidence="4">
    <location>
        <begin position="308"/>
        <end position="320"/>
    </location>
</feature>
<dbReference type="PANTHER" id="PTHR43223:SF1">
    <property type="entry name" value="ALKYL_ARYL-SULFATASE BDS1"/>
    <property type="match status" value="1"/>
</dbReference>
<dbReference type="InterPro" id="IPR052195">
    <property type="entry name" value="Bact_Alkyl/Aryl-Sulfatase"/>
</dbReference>
<reference evidence="7 8" key="2">
    <citation type="submission" date="2020-05" db="EMBL/GenBank/DDBJ databases">
        <title>Draft genome sequence of Desulfovibrio sp. strainFSS-1.</title>
        <authorList>
            <person name="Shimoshige H."/>
            <person name="Kobayashi H."/>
            <person name="Maekawa T."/>
        </authorList>
    </citation>
    <scope>NUCLEOTIDE SEQUENCE [LARGE SCALE GENOMIC DNA]</scope>
    <source>
        <strain evidence="7 8">SIID29052-01</strain>
    </source>
</reference>
<dbReference type="InterPro" id="IPR029229">
    <property type="entry name" value="Alkyl_sulf_C"/>
</dbReference>
<dbReference type="Pfam" id="PF14863">
    <property type="entry name" value="Alkyl_sulf_dimr"/>
    <property type="match status" value="1"/>
</dbReference>
<evidence type="ECO:0000256" key="3">
    <source>
        <dbReference type="ARBA" id="ARBA00022833"/>
    </source>
</evidence>
<evidence type="ECO:0000256" key="2">
    <source>
        <dbReference type="ARBA" id="ARBA00022801"/>
    </source>
</evidence>
<gene>
    <name evidence="7" type="primary">yjcS</name>
    <name evidence="7" type="ORF">NNJEOMEG_00635</name>
</gene>
<keyword evidence="3" id="KW-0862">Zinc</keyword>
<dbReference type="InterPro" id="IPR038536">
    <property type="entry name" value="Alkyl/aryl-sulf_dimr_sf"/>
</dbReference>
<evidence type="ECO:0000313" key="7">
    <source>
        <dbReference type="EMBL" id="GFK92808.1"/>
    </source>
</evidence>
<dbReference type="InterPro" id="IPR036866">
    <property type="entry name" value="RibonucZ/Hydroxyglut_hydro"/>
</dbReference>
<dbReference type="GO" id="GO:0030288">
    <property type="term" value="C:outer membrane-bounded periplasmic space"/>
    <property type="evidence" value="ECO:0007669"/>
    <property type="project" value="TreeGrafter"/>
</dbReference>
<dbReference type="GO" id="GO:0018741">
    <property type="term" value="F:linear primary-alkylsulfatase activity"/>
    <property type="evidence" value="ECO:0007669"/>
    <property type="project" value="TreeGrafter"/>
</dbReference>
<dbReference type="GO" id="GO:0046872">
    <property type="term" value="F:metal ion binding"/>
    <property type="evidence" value="ECO:0007669"/>
    <property type="project" value="UniProtKB-KW"/>
</dbReference>
<dbReference type="AlphaFoldDB" id="A0A6V8LR39"/>
<dbReference type="GO" id="GO:0018909">
    <property type="term" value="P:dodecyl sulfate metabolic process"/>
    <property type="evidence" value="ECO:0007669"/>
    <property type="project" value="TreeGrafter"/>
</dbReference>
<protein>
    <submittedName>
        <fullName evidence="7">Alkyl/aryl-sulfatase YjcS</fullName>
        <ecNumber evidence="7">3.1.6.-</ecNumber>
    </submittedName>
</protein>
<evidence type="ECO:0000259" key="6">
    <source>
        <dbReference type="Pfam" id="PF14864"/>
    </source>
</evidence>
<feature type="region of interest" description="Disordered" evidence="4">
    <location>
        <begin position="292"/>
        <end position="320"/>
    </location>
</feature>
<keyword evidence="8" id="KW-1185">Reference proteome</keyword>
<evidence type="ECO:0000256" key="1">
    <source>
        <dbReference type="ARBA" id="ARBA00022723"/>
    </source>
</evidence>
<evidence type="ECO:0000259" key="5">
    <source>
        <dbReference type="Pfam" id="PF14863"/>
    </source>
</evidence>
<dbReference type="Proteomes" id="UP000494245">
    <property type="component" value="Unassembled WGS sequence"/>
</dbReference>
<accession>A0A6V8LR39</accession>
<feature type="domain" description="Alkyl sulfatase dimerisation" evidence="5">
    <location>
        <begin position="24"/>
        <end position="162"/>
    </location>
</feature>
<sequence length="320" mass="35274">MRTQRDIYGNLNNEVLHQANKGVTINEIHNVYQPPKSLQQQWAAHSYHGSEEHNSRAVINRYLGYWDANPATLIPLSPRDSAPLYVEMMGGAAKIMAKGKELHDQGKYREAMEILNKLVYAEPTNQAAKDLLADVFEQIGYQKESPSVRNSFLAAAYELRSGIPGGASPKSSGPDTIRAMSTDLWLDFLGIRLDSKKAEGMKFVVNIVTPDNCEKFVVEMSNCVLTNIKGVQAKKPDLTITINRSDLEPVMMGTVTLDDQIATGKAKLDGDRKPYDQLKGVLVQFTPDFEMMPGTKAAQPTSPPAMSPFQQQEPGSSAGM</sequence>
<dbReference type="GO" id="GO:0046983">
    <property type="term" value="F:protein dimerization activity"/>
    <property type="evidence" value="ECO:0007669"/>
    <property type="project" value="InterPro"/>
</dbReference>
<name>A0A6V8LR39_9BACT</name>
<dbReference type="InterPro" id="IPR029228">
    <property type="entry name" value="Alkyl_sulf_dimr"/>
</dbReference>
<keyword evidence="1" id="KW-0479">Metal-binding</keyword>
<dbReference type="SUPFAM" id="SSF55718">
    <property type="entry name" value="SCP-like"/>
    <property type="match status" value="1"/>
</dbReference>
<evidence type="ECO:0000313" key="8">
    <source>
        <dbReference type="Proteomes" id="UP000494245"/>
    </source>
</evidence>
<proteinExistence type="predicted"/>
<evidence type="ECO:0000256" key="4">
    <source>
        <dbReference type="SAM" id="MobiDB-lite"/>
    </source>
</evidence>
<keyword evidence="2 7" id="KW-0378">Hydrolase</keyword>
<reference evidence="7 8" key="1">
    <citation type="submission" date="2020-04" db="EMBL/GenBank/DDBJ databases">
        <authorList>
            <consortium name="Desulfovibrio sp. FSS-1 genome sequencing consortium"/>
            <person name="Shimoshige H."/>
            <person name="Kobayashi H."/>
            <person name="Maekawa T."/>
        </authorList>
    </citation>
    <scope>NUCLEOTIDE SEQUENCE [LARGE SCALE GENOMIC DNA]</scope>
    <source>
        <strain evidence="7 8">SIID29052-01</strain>
    </source>
</reference>
<organism evidence="7 8">
    <name type="scientific">Fundidesulfovibrio magnetotacticus</name>
    <dbReference type="NCBI Taxonomy" id="2730080"/>
    <lineage>
        <taxon>Bacteria</taxon>
        <taxon>Pseudomonadati</taxon>
        <taxon>Thermodesulfobacteriota</taxon>
        <taxon>Desulfovibrionia</taxon>
        <taxon>Desulfovibrionales</taxon>
        <taxon>Desulfovibrionaceae</taxon>
        <taxon>Fundidesulfovibrio</taxon>
    </lineage>
</organism>
<dbReference type="EC" id="3.1.6.-" evidence="7"/>
<dbReference type="Gene3D" id="3.30.1050.10">
    <property type="entry name" value="SCP2 sterol-binding domain"/>
    <property type="match status" value="1"/>
</dbReference>
<dbReference type="Pfam" id="PF14864">
    <property type="entry name" value="Alkyl_sulf_C"/>
    <property type="match status" value="1"/>
</dbReference>
<comment type="caution">
    <text evidence="7">The sequence shown here is derived from an EMBL/GenBank/DDBJ whole genome shotgun (WGS) entry which is preliminary data.</text>
</comment>
<feature type="domain" description="Alkyl sulfatase C-terminal" evidence="6">
    <location>
        <begin position="171"/>
        <end position="292"/>
    </location>
</feature>
<dbReference type="EMBL" id="BLTE01000002">
    <property type="protein sequence ID" value="GFK92808.1"/>
    <property type="molecule type" value="Genomic_DNA"/>
</dbReference>
<dbReference type="SUPFAM" id="SSF56281">
    <property type="entry name" value="Metallo-hydrolase/oxidoreductase"/>
    <property type="match status" value="1"/>
</dbReference>
<dbReference type="Gene3D" id="1.25.40.880">
    <property type="entry name" value="Alkyl sulfatase, dimerisation domain"/>
    <property type="match status" value="1"/>
</dbReference>